<organism evidence="1 2">
    <name type="scientific">Dryococelus australis</name>
    <dbReference type="NCBI Taxonomy" id="614101"/>
    <lineage>
        <taxon>Eukaryota</taxon>
        <taxon>Metazoa</taxon>
        <taxon>Ecdysozoa</taxon>
        <taxon>Arthropoda</taxon>
        <taxon>Hexapoda</taxon>
        <taxon>Insecta</taxon>
        <taxon>Pterygota</taxon>
        <taxon>Neoptera</taxon>
        <taxon>Polyneoptera</taxon>
        <taxon>Phasmatodea</taxon>
        <taxon>Verophasmatodea</taxon>
        <taxon>Anareolatae</taxon>
        <taxon>Phasmatidae</taxon>
        <taxon>Eurycanthinae</taxon>
        <taxon>Dryococelus</taxon>
    </lineage>
</organism>
<keyword evidence="2" id="KW-1185">Reference proteome</keyword>
<dbReference type="PANTHER" id="PTHR12939:SF10">
    <property type="entry name" value="EG:4F1.1 PROTEIN"/>
    <property type="match status" value="1"/>
</dbReference>
<proteinExistence type="predicted"/>
<evidence type="ECO:0000313" key="2">
    <source>
        <dbReference type="Proteomes" id="UP001159363"/>
    </source>
</evidence>
<name>A0ABQ9GGT9_9NEOP</name>
<gene>
    <name evidence="1" type="ORF">PR048_027553</name>
</gene>
<dbReference type="InterPro" id="IPR039972">
    <property type="entry name" value="Sarcoglycan_gamma/delta/zeta"/>
</dbReference>
<evidence type="ECO:0000313" key="1">
    <source>
        <dbReference type="EMBL" id="KAJ8871247.1"/>
    </source>
</evidence>
<accession>A0ABQ9GGT9</accession>
<sequence length="224" mass="25015">MTDLYEPMPYMTDLYEPMPYMTDLYEPMPYMTDLYEPMPLESPTRSLEVRAPLGVLIESRAGDIGASCLTDLKLQSLAGADNARPHTERVAHDYLSHVQTPRWPTRSPDTSSVQYVSDQLKCQLPPYQSMWDMEYTAQQYVSPSASGQHPASAELNVRLDSSNVYLPGLRTAKPQIGGDASPRQQPPRAPRHQIYQLCVCSNGKLFLATPEGLCAADDDSLVCR</sequence>
<reference evidence="1 2" key="1">
    <citation type="submission" date="2023-02" db="EMBL/GenBank/DDBJ databases">
        <title>LHISI_Scaffold_Assembly.</title>
        <authorList>
            <person name="Stuart O.P."/>
            <person name="Cleave R."/>
            <person name="Magrath M.J.L."/>
            <person name="Mikheyev A.S."/>
        </authorList>
    </citation>
    <scope>NUCLEOTIDE SEQUENCE [LARGE SCALE GENOMIC DNA]</scope>
    <source>
        <strain evidence="1">Daus_M_001</strain>
        <tissue evidence="1">Leg muscle</tissue>
    </source>
</reference>
<dbReference type="Proteomes" id="UP001159363">
    <property type="component" value="Chromosome 11"/>
</dbReference>
<comment type="caution">
    <text evidence="1">The sequence shown here is derived from an EMBL/GenBank/DDBJ whole genome shotgun (WGS) entry which is preliminary data.</text>
</comment>
<protein>
    <submittedName>
        <fullName evidence="1">Uncharacterized protein</fullName>
    </submittedName>
</protein>
<dbReference type="EMBL" id="JARBHB010000012">
    <property type="protein sequence ID" value="KAJ8871247.1"/>
    <property type="molecule type" value="Genomic_DNA"/>
</dbReference>
<dbReference type="PANTHER" id="PTHR12939">
    <property type="entry name" value="SARCOGLYCAN"/>
    <property type="match status" value="1"/>
</dbReference>